<keyword evidence="2" id="KW-0812">Transmembrane</keyword>
<dbReference type="EMBL" id="FNIN01000001">
    <property type="protein sequence ID" value="SDN30314.1"/>
    <property type="molecule type" value="Genomic_DNA"/>
</dbReference>
<dbReference type="STRING" id="206665.SAMN04488516_101334"/>
<dbReference type="PANTHER" id="PTHR12558">
    <property type="entry name" value="CELL DIVISION CYCLE 16,23,27"/>
    <property type="match status" value="1"/>
</dbReference>
<feature type="repeat" description="TPR" evidence="1">
    <location>
        <begin position="100"/>
        <end position="133"/>
    </location>
</feature>
<keyword evidence="1" id="KW-0802">TPR repeat</keyword>
<dbReference type="PROSITE" id="PS50005">
    <property type="entry name" value="TPR"/>
    <property type="match status" value="2"/>
</dbReference>
<keyword evidence="2" id="KW-0472">Membrane</keyword>
<dbReference type="PANTHER" id="PTHR12558:SF13">
    <property type="entry name" value="CELL DIVISION CYCLE PROTEIN 27 HOMOLOG"/>
    <property type="match status" value="1"/>
</dbReference>
<dbReference type="Pfam" id="PF13414">
    <property type="entry name" value="TPR_11"/>
    <property type="match status" value="1"/>
</dbReference>
<keyword evidence="2" id="KW-1133">Transmembrane helix</keyword>
<organism evidence="3 4">
    <name type="scientific">Desulfonauticus submarinus</name>
    <dbReference type="NCBI Taxonomy" id="206665"/>
    <lineage>
        <taxon>Bacteria</taxon>
        <taxon>Pseudomonadati</taxon>
        <taxon>Thermodesulfobacteriota</taxon>
        <taxon>Desulfovibrionia</taxon>
        <taxon>Desulfovibrionales</taxon>
        <taxon>Desulfonauticaceae</taxon>
        <taxon>Desulfonauticus</taxon>
    </lineage>
</organism>
<evidence type="ECO:0000256" key="1">
    <source>
        <dbReference type="PROSITE-ProRule" id="PRU00339"/>
    </source>
</evidence>
<reference evidence="3 4" key="1">
    <citation type="submission" date="2016-10" db="EMBL/GenBank/DDBJ databases">
        <authorList>
            <person name="de Groot N.N."/>
        </authorList>
    </citation>
    <scope>NUCLEOTIDE SEQUENCE [LARGE SCALE GENOMIC DNA]</scope>
    <source>
        <strain evidence="3 4">DSM 15269</strain>
    </source>
</reference>
<evidence type="ECO:0000256" key="2">
    <source>
        <dbReference type="SAM" id="Phobius"/>
    </source>
</evidence>
<dbReference type="InterPro" id="IPR011990">
    <property type="entry name" value="TPR-like_helical_dom_sf"/>
</dbReference>
<evidence type="ECO:0000313" key="3">
    <source>
        <dbReference type="EMBL" id="SDN30314.1"/>
    </source>
</evidence>
<sequence length="184" mass="21625">MNEVIRKNVFLTLFLSFIIIFISSIFYRFNSPNLTLKVKTKVNNSQDTMAMVIDLMQKLKKDPNNIDVLKELGFVFMKMGNWNRALSFWTKILDIEPKDRMALSQAGYCYFQLQKYHKAVHLYEEVLKSDENNYIINYNLGVIYAKFLSQPNKAKIYFQKVLNSPDAESKLKQEVKDFLSHISN</sequence>
<accession>A0A1H0AAL4</accession>
<gene>
    <name evidence="3" type="ORF">SAMN04488516_101334</name>
</gene>
<feature type="transmembrane region" description="Helical" evidence="2">
    <location>
        <begin position="9"/>
        <end position="29"/>
    </location>
</feature>
<dbReference type="OrthoDB" id="5459082at2"/>
<name>A0A1H0AAL4_9BACT</name>
<dbReference type="InterPro" id="IPR019734">
    <property type="entry name" value="TPR_rpt"/>
</dbReference>
<dbReference type="Proteomes" id="UP000199602">
    <property type="component" value="Unassembled WGS sequence"/>
</dbReference>
<dbReference type="AlphaFoldDB" id="A0A1H0AAL4"/>
<feature type="repeat" description="TPR" evidence="1">
    <location>
        <begin position="66"/>
        <end position="99"/>
    </location>
</feature>
<protein>
    <submittedName>
        <fullName evidence="3">Tetratricopeptide repeat-containing protein</fullName>
    </submittedName>
</protein>
<keyword evidence="4" id="KW-1185">Reference proteome</keyword>
<dbReference type="RefSeq" id="WP_092062393.1">
    <property type="nucleotide sequence ID" value="NZ_FNIN01000001.1"/>
</dbReference>
<dbReference type="Gene3D" id="1.25.40.10">
    <property type="entry name" value="Tetratricopeptide repeat domain"/>
    <property type="match status" value="1"/>
</dbReference>
<proteinExistence type="predicted"/>
<dbReference type="SUPFAM" id="SSF48452">
    <property type="entry name" value="TPR-like"/>
    <property type="match status" value="1"/>
</dbReference>
<dbReference type="SMART" id="SM00028">
    <property type="entry name" value="TPR"/>
    <property type="match status" value="2"/>
</dbReference>
<evidence type="ECO:0000313" key="4">
    <source>
        <dbReference type="Proteomes" id="UP000199602"/>
    </source>
</evidence>